<protein>
    <recommendedName>
        <fullName evidence="5">phosphoglycolate phosphatase</fullName>
        <ecNumber evidence="5">3.1.3.18</ecNumber>
    </recommendedName>
</protein>
<evidence type="ECO:0000256" key="3">
    <source>
        <dbReference type="ARBA" id="ARBA00004818"/>
    </source>
</evidence>
<reference evidence="10 11" key="1">
    <citation type="submission" date="2016-10" db="EMBL/GenBank/DDBJ databases">
        <authorList>
            <person name="de Groot N.N."/>
        </authorList>
    </citation>
    <scope>NUCLEOTIDE SEQUENCE [LARGE SCALE GENOMIC DNA]</scope>
    <source>
        <strain evidence="10 11">CGMCC 1.9157</strain>
    </source>
</reference>
<dbReference type="GO" id="GO:0006281">
    <property type="term" value="P:DNA repair"/>
    <property type="evidence" value="ECO:0007669"/>
    <property type="project" value="TreeGrafter"/>
</dbReference>
<dbReference type="EC" id="3.1.3.18" evidence="5"/>
<keyword evidence="11" id="KW-1185">Reference proteome</keyword>
<sequence>MKAIVFDLDGTLVDSVPDLHDTANRLLAAHDCAPLELTQVRSFVGNGIPVLVEKICRAADLTFNESNREAIIGEYLSTYDLVLEDKNTQPFPGVTSCLESLKAKGLVLGLCTNKPEAPTRIILMDLGFEAFFTKVIGGDTLPQRKPSPEPLWVSYEGFDLKDCLFVGDSEVDAATAAAAGVDCALYADGYRQTPLDELPHAFSFTDFSQLLAYVESKL</sequence>
<dbReference type="InterPro" id="IPR037512">
    <property type="entry name" value="PGPase_prok"/>
</dbReference>
<evidence type="ECO:0000256" key="1">
    <source>
        <dbReference type="ARBA" id="ARBA00000830"/>
    </source>
</evidence>
<dbReference type="GO" id="GO:0005975">
    <property type="term" value="P:carbohydrate metabolic process"/>
    <property type="evidence" value="ECO:0007669"/>
    <property type="project" value="InterPro"/>
</dbReference>
<evidence type="ECO:0000256" key="9">
    <source>
        <dbReference type="ARBA" id="ARBA00023277"/>
    </source>
</evidence>
<accession>A0A1I5AGN2</accession>
<dbReference type="NCBIfam" id="TIGR01449">
    <property type="entry name" value="PGP_bact"/>
    <property type="match status" value="1"/>
</dbReference>
<dbReference type="InterPro" id="IPR023198">
    <property type="entry name" value="PGP-like_dom2"/>
</dbReference>
<dbReference type="Gene3D" id="3.40.50.1000">
    <property type="entry name" value="HAD superfamily/HAD-like"/>
    <property type="match status" value="1"/>
</dbReference>
<dbReference type="PANTHER" id="PTHR43434">
    <property type="entry name" value="PHOSPHOGLYCOLATE PHOSPHATASE"/>
    <property type="match status" value="1"/>
</dbReference>
<name>A0A1I5AGN2_9HYPH</name>
<keyword evidence="9" id="KW-0119">Carbohydrate metabolism</keyword>
<keyword evidence="7" id="KW-0378">Hydrolase</keyword>
<evidence type="ECO:0000256" key="2">
    <source>
        <dbReference type="ARBA" id="ARBA00001946"/>
    </source>
</evidence>
<evidence type="ECO:0000256" key="7">
    <source>
        <dbReference type="ARBA" id="ARBA00022801"/>
    </source>
</evidence>
<evidence type="ECO:0000256" key="6">
    <source>
        <dbReference type="ARBA" id="ARBA00022723"/>
    </source>
</evidence>
<comment type="similarity">
    <text evidence="4">Belongs to the HAD-like hydrolase superfamily. CbbY/CbbZ/Gph/YieH family.</text>
</comment>
<keyword evidence="8" id="KW-0460">Magnesium</keyword>
<dbReference type="RefSeq" id="WP_090068449.1">
    <property type="nucleotide sequence ID" value="NZ_FOVR01000001.1"/>
</dbReference>
<dbReference type="GO" id="GO:0046872">
    <property type="term" value="F:metal ion binding"/>
    <property type="evidence" value="ECO:0007669"/>
    <property type="project" value="UniProtKB-KW"/>
</dbReference>
<comment type="pathway">
    <text evidence="3">Organic acid metabolism; glycolate biosynthesis; glycolate from 2-phosphoglycolate: step 1/1.</text>
</comment>
<dbReference type="InterPro" id="IPR006439">
    <property type="entry name" value="HAD-SF_hydro_IA"/>
</dbReference>
<proteinExistence type="inferred from homology"/>
<dbReference type="InterPro" id="IPR023214">
    <property type="entry name" value="HAD_sf"/>
</dbReference>
<dbReference type="EMBL" id="FOVR01000001">
    <property type="protein sequence ID" value="SFN61540.1"/>
    <property type="molecule type" value="Genomic_DNA"/>
</dbReference>
<dbReference type="InterPro" id="IPR036412">
    <property type="entry name" value="HAD-like_sf"/>
</dbReference>
<dbReference type="Pfam" id="PF13419">
    <property type="entry name" value="HAD_2"/>
    <property type="match status" value="1"/>
</dbReference>
<evidence type="ECO:0000313" key="11">
    <source>
        <dbReference type="Proteomes" id="UP000199236"/>
    </source>
</evidence>
<gene>
    <name evidence="10" type="ORF">SAMN04488056_101482</name>
</gene>
<evidence type="ECO:0000256" key="4">
    <source>
        <dbReference type="ARBA" id="ARBA00006171"/>
    </source>
</evidence>
<dbReference type="Gene3D" id="1.10.150.240">
    <property type="entry name" value="Putative phosphatase, domain 2"/>
    <property type="match status" value="1"/>
</dbReference>
<dbReference type="PRINTS" id="PR00413">
    <property type="entry name" value="HADHALOGNASE"/>
</dbReference>
<dbReference type="PANTHER" id="PTHR43434:SF1">
    <property type="entry name" value="PHOSPHOGLYCOLATE PHOSPHATASE"/>
    <property type="match status" value="1"/>
</dbReference>
<comment type="cofactor">
    <cofactor evidence="2">
        <name>Mg(2+)</name>
        <dbReference type="ChEBI" id="CHEBI:18420"/>
    </cofactor>
</comment>
<comment type="catalytic activity">
    <reaction evidence="1">
        <text>2-phosphoglycolate + H2O = glycolate + phosphate</text>
        <dbReference type="Rhea" id="RHEA:14369"/>
        <dbReference type="ChEBI" id="CHEBI:15377"/>
        <dbReference type="ChEBI" id="CHEBI:29805"/>
        <dbReference type="ChEBI" id="CHEBI:43474"/>
        <dbReference type="ChEBI" id="CHEBI:58033"/>
        <dbReference type="EC" id="3.1.3.18"/>
    </reaction>
</comment>
<dbReference type="Proteomes" id="UP000199236">
    <property type="component" value="Unassembled WGS sequence"/>
</dbReference>
<dbReference type="AlphaFoldDB" id="A0A1I5AGN2"/>
<dbReference type="GO" id="GO:0008967">
    <property type="term" value="F:phosphoglycolate phosphatase activity"/>
    <property type="evidence" value="ECO:0007669"/>
    <property type="project" value="UniProtKB-EC"/>
</dbReference>
<evidence type="ECO:0000313" key="10">
    <source>
        <dbReference type="EMBL" id="SFN61540.1"/>
    </source>
</evidence>
<evidence type="ECO:0000256" key="5">
    <source>
        <dbReference type="ARBA" id="ARBA00013078"/>
    </source>
</evidence>
<dbReference type="SFLD" id="SFLDS00003">
    <property type="entry name" value="Haloacid_Dehalogenase"/>
    <property type="match status" value="1"/>
</dbReference>
<dbReference type="SFLD" id="SFLDG01129">
    <property type="entry name" value="C1.5:_HAD__Beta-PGM__Phosphata"/>
    <property type="match status" value="1"/>
</dbReference>
<evidence type="ECO:0000256" key="8">
    <source>
        <dbReference type="ARBA" id="ARBA00022842"/>
    </source>
</evidence>
<dbReference type="STRING" id="655353.SAMN04488056_101482"/>
<dbReference type="SUPFAM" id="SSF56784">
    <property type="entry name" value="HAD-like"/>
    <property type="match status" value="1"/>
</dbReference>
<dbReference type="OrthoDB" id="9793014at2"/>
<dbReference type="InterPro" id="IPR041492">
    <property type="entry name" value="HAD_2"/>
</dbReference>
<dbReference type="NCBIfam" id="TIGR01549">
    <property type="entry name" value="HAD-SF-IA-v1"/>
    <property type="match status" value="1"/>
</dbReference>
<keyword evidence="6" id="KW-0479">Metal-binding</keyword>
<organism evidence="10 11">
    <name type="scientific">Cohaesibacter marisflavi</name>
    <dbReference type="NCBI Taxonomy" id="655353"/>
    <lineage>
        <taxon>Bacteria</taxon>
        <taxon>Pseudomonadati</taxon>
        <taxon>Pseudomonadota</taxon>
        <taxon>Alphaproteobacteria</taxon>
        <taxon>Hyphomicrobiales</taxon>
        <taxon>Cohaesibacteraceae</taxon>
    </lineage>
</organism>
<dbReference type="InterPro" id="IPR050155">
    <property type="entry name" value="HAD-like_hydrolase_sf"/>
</dbReference>
<dbReference type="GO" id="GO:0005829">
    <property type="term" value="C:cytosol"/>
    <property type="evidence" value="ECO:0007669"/>
    <property type="project" value="TreeGrafter"/>
</dbReference>